<protein>
    <submittedName>
        <fullName evidence="1">Putative zinc finger protein R05D3.3</fullName>
    </submittedName>
</protein>
<sequence>MDEVGEAVLEFNKRCGKAEKALEDFDGRLQKRWLNARKIVEDGYNRIAPEISSTSANDIEKMKRLGKAMADVNEAVFKSMENILKIEYKLTQVFSDMCKAARNTKKTTFKCYNDLRVFFKEEMFDTQKQAISELVAEVDRIATPWKTRTEETEDLLEEMKRCQFGKNEDFPSKIKKFETVIRLFRGYEPMKIVRNKGKIISMKG</sequence>
<dbReference type="AlphaFoldDB" id="A0A0A9W6J7"/>
<reference evidence="1" key="2">
    <citation type="submission" date="2014-07" db="EMBL/GenBank/DDBJ databases">
        <authorList>
            <person name="Hull J."/>
        </authorList>
    </citation>
    <scope>NUCLEOTIDE SEQUENCE</scope>
</reference>
<accession>A0A0A9W6J7</accession>
<reference evidence="1" key="1">
    <citation type="journal article" date="2014" name="PLoS ONE">
        <title>Transcriptome-Based Identification of ABC Transporters in the Western Tarnished Plant Bug Lygus hesperus.</title>
        <authorList>
            <person name="Hull J.J."/>
            <person name="Chaney K."/>
            <person name="Geib S.M."/>
            <person name="Fabrick J.A."/>
            <person name="Brent C.S."/>
            <person name="Walsh D."/>
            <person name="Lavine L.C."/>
        </authorList>
    </citation>
    <scope>NUCLEOTIDE SEQUENCE</scope>
</reference>
<dbReference type="EMBL" id="GBHO01043109">
    <property type="protein sequence ID" value="JAG00495.1"/>
    <property type="molecule type" value="Transcribed_RNA"/>
</dbReference>
<organism evidence="1">
    <name type="scientific">Lygus hesperus</name>
    <name type="common">Western plant bug</name>
    <dbReference type="NCBI Taxonomy" id="30085"/>
    <lineage>
        <taxon>Eukaryota</taxon>
        <taxon>Metazoa</taxon>
        <taxon>Ecdysozoa</taxon>
        <taxon>Arthropoda</taxon>
        <taxon>Hexapoda</taxon>
        <taxon>Insecta</taxon>
        <taxon>Pterygota</taxon>
        <taxon>Neoptera</taxon>
        <taxon>Paraneoptera</taxon>
        <taxon>Hemiptera</taxon>
        <taxon>Heteroptera</taxon>
        <taxon>Panheteroptera</taxon>
        <taxon>Cimicomorpha</taxon>
        <taxon>Miridae</taxon>
        <taxon>Mirini</taxon>
        <taxon>Lygus</taxon>
    </lineage>
</organism>
<name>A0A0A9W6J7_LYGHE</name>
<gene>
    <name evidence="1" type="primary">R05D3.3</name>
    <name evidence="1" type="ORF">CM83_99625</name>
</gene>
<feature type="non-terminal residue" evidence="1">
    <location>
        <position position="204"/>
    </location>
</feature>
<proteinExistence type="predicted"/>
<evidence type="ECO:0000313" key="1">
    <source>
        <dbReference type="EMBL" id="JAG00495.1"/>
    </source>
</evidence>